<dbReference type="SMART" id="SM00338">
    <property type="entry name" value="BRLZ"/>
    <property type="match status" value="1"/>
</dbReference>
<dbReference type="GO" id="GO:0000981">
    <property type="term" value="F:DNA-binding transcription factor activity, RNA polymerase II-specific"/>
    <property type="evidence" value="ECO:0007669"/>
    <property type="project" value="TreeGrafter"/>
</dbReference>
<dbReference type="Gene3D" id="1.20.5.170">
    <property type="match status" value="1"/>
</dbReference>
<dbReference type="OrthoDB" id="10032067at2759"/>
<evidence type="ECO:0000256" key="1">
    <source>
        <dbReference type="SAM" id="MobiDB-lite"/>
    </source>
</evidence>
<gene>
    <name evidence="2" type="ORF">QR98_0046930</name>
</gene>
<feature type="region of interest" description="Disordered" evidence="1">
    <location>
        <begin position="202"/>
        <end position="271"/>
    </location>
</feature>
<feature type="region of interest" description="Disordered" evidence="1">
    <location>
        <begin position="108"/>
        <end position="136"/>
    </location>
</feature>
<dbReference type="SUPFAM" id="SSF57959">
    <property type="entry name" value="Leucine zipper domain"/>
    <property type="match status" value="1"/>
</dbReference>
<dbReference type="GO" id="GO:0006351">
    <property type="term" value="P:DNA-templated transcription"/>
    <property type="evidence" value="ECO:0007669"/>
    <property type="project" value="InterPro"/>
</dbReference>
<organism evidence="2 3">
    <name type="scientific">Sarcoptes scabiei</name>
    <name type="common">Itch mite</name>
    <name type="synonym">Acarus scabiei</name>
    <dbReference type="NCBI Taxonomy" id="52283"/>
    <lineage>
        <taxon>Eukaryota</taxon>
        <taxon>Metazoa</taxon>
        <taxon>Ecdysozoa</taxon>
        <taxon>Arthropoda</taxon>
        <taxon>Chelicerata</taxon>
        <taxon>Arachnida</taxon>
        <taxon>Acari</taxon>
        <taxon>Acariformes</taxon>
        <taxon>Sarcoptiformes</taxon>
        <taxon>Astigmata</taxon>
        <taxon>Psoroptidia</taxon>
        <taxon>Sarcoptoidea</taxon>
        <taxon>Sarcoptidae</taxon>
        <taxon>Sarcoptinae</taxon>
        <taxon>Sarcoptes</taxon>
    </lineage>
</organism>
<feature type="region of interest" description="Disordered" evidence="1">
    <location>
        <begin position="150"/>
        <end position="182"/>
    </location>
</feature>
<dbReference type="EMBL" id="JXLN01010705">
    <property type="protein sequence ID" value="KPM06220.1"/>
    <property type="molecule type" value="Genomic_DNA"/>
</dbReference>
<dbReference type="CDD" id="cd14693">
    <property type="entry name" value="bZIP_CEBP"/>
    <property type="match status" value="1"/>
</dbReference>
<accession>A0A132A730</accession>
<dbReference type="GO" id="GO:0000978">
    <property type="term" value="F:RNA polymerase II cis-regulatory region sequence-specific DNA binding"/>
    <property type="evidence" value="ECO:0007669"/>
    <property type="project" value="TreeGrafter"/>
</dbReference>
<feature type="compositionally biased region" description="Basic and acidic residues" evidence="1">
    <location>
        <begin position="237"/>
        <end position="248"/>
    </location>
</feature>
<comment type="caution">
    <text evidence="2">The sequence shown here is derived from an EMBL/GenBank/DDBJ whole genome shotgun (WGS) entry which is preliminary data.</text>
</comment>
<dbReference type="PROSITE" id="PS50217">
    <property type="entry name" value="BZIP"/>
    <property type="match status" value="1"/>
</dbReference>
<feature type="non-terminal residue" evidence="2">
    <location>
        <position position="1"/>
    </location>
</feature>
<protein>
    <submittedName>
        <fullName evidence="2">CCAAT/enhancer-binding-like protein</fullName>
    </submittedName>
</protein>
<evidence type="ECO:0000313" key="3">
    <source>
        <dbReference type="Proteomes" id="UP000616769"/>
    </source>
</evidence>
<dbReference type="VEuPathDB" id="VectorBase:SSCA003430"/>
<dbReference type="InterPro" id="IPR004827">
    <property type="entry name" value="bZIP"/>
</dbReference>
<dbReference type="PANTHER" id="PTHR23334">
    <property type="entry name" value="CCAAT/ENHANCER BINDING PROTEIN"/>
    <property type="match status" value="1"/>
</dbReference>
<proteinExistence type="predicted"/>
<dbReference type="Proteomes" id="UP000616769">
    <property type="component" value="Unassembled WGS sequence"/>
</dbReference>
<feature type="compositionally biased region" description="Low complexity" evidence="1">
    <location>
        <begin position="153"/>
        <end position="164"/>
    </location>
</feature>
<feature type="compositionally biased region" description="Low complexity" evidence="1">
    <location>
        <begin position="108"/>
        <end position="128"/>
    </location>
</feature>
<dbReference type="InterPro" id="IPR046347">
    <property type="entry name" value="bZIP_sf"/>
</dbReference>
<dbReference type="Pfam" id="PF07716">
    <property type="entry name" value="bZIP_2"/>
    <property type="match status" value="1"/>
</dbReference>
<name>A0A132A730_SARSC</name>
<dbReference type="AlphaFoldDB" id="A0A132A730"/>
<reference evidence="2 3" key="1">
    <citation type="journal article" date="2015" name="Parasit. Vectors">
        <title>Draft genome of the scabies mite.</title>
        <authorList>
            <person name="Rider S.D.Jr."/>
            <person name="Morgan M.S."/>
            <person name="Arlian L.G."/>
        </authorList>
    </citation>
    <scope>NUCLEOTIDE SEQUENCE [LARGE SCALE GENOMIC DNA]</scope>
    <source>
        <strain evidence="2">Arlian Lab</strain>
    </source>
</reference>
<dbReference type="InterPro" id="IPR031106">
    <property type="entry name" value="C/EBP"/>
</dbReference>
<feature type="compositionally biased region" description="Low complexity" evidence="1">
    <location>
        <begin position="214"/>
        <end position="228"/>
    </location>
</feature>
<sequence>CGRSNICLITTASYKQQRSYELDTEWPLCSPLSMVGMDSHFYENSLSLNNSFESNSNTKASARHPKCVSPLLQNIGPHGAEIVPTDLSSPEVTFDHLSIERFINNNNTNNNNHSHHLSLNANNSSNNNEPLDTEDFSNSAACSQNAVFVPNQTTFGPPTTSSTTASIYGNNDNRSNNLTQRSVDLNDSNAVATVVNVIRHHHHHHHLPFGMNTNPSHVRNSNSNNSQHRNSKNNLKKQIDKGSDEYKKRRERNNIAVRKSREKAKIRSRETEKKVAELARENDQLRKKVESLCKELNVLKNLLTTVGVPPDSVDSEIEKGLQMESHLQSSNFGSI</sequence>
<feature type="compositionally biased region" description="Polar residues" evidence="1">
    <location>
        <begin position="165"/>
        <end position="182"/>
    </location>
</feature>
<evidence type="ECO:0000313" key="2">
    <source>
        <dbReference type="EMBL" id="KPM06220.1"/>
    </source>
</evidence>
<dbReference type="PANTHER" id="PTHR23334:SF20">
    <property type="entry name" value="BASIC LEUCINE ZIPPER 24"/>
    <property type="match status" value="1"/>
</dbReference>